<comment type="caution">
    <text evidence="1">The sequence shown here is derived from an EMBL/GenBank/DDBJ whole genome shotgun (WGS) entry which is preliminary data.</text>
</comment>
<evidence type="ECO:0000313" key="1">
    <source>
        <dbReference type="EMBL" id="TCD26519.1"/>
    </source>
</evidence>
<reference evidence="1 2" key="1">
    <citation type="submission" date="2019-02" db="EMBL/GenBank/DDBJ databases">
        <title>Pedobacter sp. RP-3-21 sp. nov., isolated from Arctic soil.</title>
        <authorList>
            <person name="Dahal R.H."/>
        </authorList>
    </citation>
    <scope>NUCLEOTIDE SEQUENCE [LARGE SCALE GENOMIC DNA]</scope>
    <source>
        <strain evidence="1 2">RP-3-21</strain>
    </source>
</reference>
<protein>
    <submittedName>
        <fullName evidence="1">Uncharacterized protein</fullName>
    </submittedName>
</protein>
<dbReference type="OrthoDB" id="1027207at2"/>
<organism evidence="1 2">
    <name type="scientific">Pedobacter psychrodurus</name>
    <dbReference type="NCBI Taxonomy" id="2530456"/>
    <lineage>
        <taxon>Bacteria</taxon>
        <taxon>Pseudomonadati</taxon>
        <taxon>Bacteroidota</taxon>
        <taxon>Sphingobacteriia</taxon>
        <taxon>Sphingobacteriales</taxon>
        <taxon>Sphingobacteriaceae</taxon>
        <taxon>Pedobacter</taxon>
    </lineage>
</organism>
<dbReference type="RefSeq" id="WP_131530823.1">
    <property type="nucleotide sequence ID" value="NZ_SJSO01000009.1"/>
</dbReference>
<dbReference type="AlphaFoldDB" id="A0A4R0PVA9"/>
<gene>
    <name evidence="1" type="ORF">EZ456_13070</name>
</gene>
<evidence type="ECO:0000313" key="2">
    <source>
        <dbReference type="Proteomes" id="UP000293925"/>
    </source>
</evidence>
<sequence>MNPIKSTLFASILFIGASKCFAQKTDSIPGMKRDSIARRTVAFAADKFAVARPLNIEFTHAAPYNYSSKLEGTPLPNGRINTFTQARIGANVNFIKRKTWMLGVTAGYRYTKAQADNMPASGGLTFRTDENFSYLFSSLNFTYFSSLFKKRMIYSSSFLVDGSEKHFERIKGIFTGTMVLKANQRTKMTAGVLVNIDQSAQSPIIPTFSYEHKFNNGLIADIVLPRSIYLRKYMFGSGRASIGTELDRTSFYVYDIDGTAQRYEYRQLDINSGLTYEHAIGKYFVLSAKTGMKYSPSGRLFKKEESFASPVLEISPDPTFFFNVGISFNPFTVLTKKGRSN</sequence>
<accession>A0A4R0PVA9</accession>
<keyword evidence="2" id="KW-1185">Reference proteome</keyword>
<dbReference type="Proteomes" id="UP000293925">
    <property type="component" value="Unassembled WGS sequence"/>
</dbReference>
<name>A0A4R0PVA9_9SPHI</name>
<dbReference type="EMBL" id="SJSO01000009">
    <property type="protein sequence ID" value="TCD26519.1"/>
    <property type="molecule type" value="Genomic_DNA"/>
</dbReference>
<proteinExistence type="predicted"/>